<dbReference type="Proteomes" id="UP000245728">
    <property type="component" value="Chromosome"/>
</dbReference>
<dbReference type="NCBIfam" id="TIGR00249">
    <property type="entry name" value="sixA"/>
    <property type="match status" value="1"/>
</dbReference>
<gene>
    <name evidence="1" type="primary">sixA</name>
    <name evidence="1" type="ORF">HMF8227_01900</name>
</gene>
<name>A0A2S2E561_9ALTE</name>
<dbReference type="Pfam" id="PF00300">
    <property type="entry name" value="His_Phos_1"/>
    <property type="match status" value="1"/>
</dbReference>
<dbReference type="GO" id="GO:0101006">
    <property type="term" value="F:protein histidine phosphatase activity"/>
    <property type="evidence" value="ECO:0007669"/>
    <property type="project" value="InterPro"/>
</dbReference>
<dbReference type="GO" id="GO:0005737">
    <property type="term" value="C:cytoplasm"/>
    <property type="evidence" value="ECO:0007669"/>
    <property type="project" value="InterPro"/>
</dbReference>
<evidence type="ECO:0000313" key="1">
    <source>
        <dbReference type="EMBL" id="AWL12370.1"/>
    </source>
</evidence>
<evidence type="ECO:0000313" key="2">
    <source>
        <dbReference type="Proteomes" id="UP000245728"/>
    </source>
</evidence>
<dbReference type="InterPro" id="IPR029033">
    <property type="entry name" value="His_PPase_superfam"/>
</dbReference>
<dbReference type="RefSeq" id="WP_109339950.1">
    <property type="nucleotide sequence ID" value="NZ_CP029347.1"/>
</dbReference>
<dbReference type="CDD" id="cd07067">
    <property type="entry name" value="HP_PGM_like"/>
    <property type="match status" value="1"/>
</dbReference>
<dbReference type="SUPFAM" id="SSF53254">
    <property type="entry name" value="Phosphoglycerate mutase-like"/>
    <property type="match status" value="1"/>
</dbReference>
<dbReference type="KEGG" id="salh:HMF8227_01900"/>
<dbReference type="OrthoDB" id="92610at2"/>
<protein>
    <submittedName>
        <fullName evidence="1">Phosphohistidine phosphatase SixA</fullName>
        <ecNumber evidence="1">3.1.3.-</ecNumber>
    </submittedName>
</protein>
<keyword evidence="2" id="KW-1185">Reference proteome</keyword>
<reference evidence="1 2" key="1">
    <citation type="submission" date="2018-05" db="EMBL/GenBank/DDBJ databases">
        <title>Salinimonas sp. HMF8227 Genome sequencing and assembly.</title>
        <authorList>
            <person name="Kang H."/>
            <person name="Kang J."/>
            <person name="Cha I."/>
            <person name="Kim H."/>
            <person name="Joh K."/>
        </authorList>
    </citation>
    <scope>NUCLEOTIDE SEQUENCE [LARGE SCALE GENOMIC DNA]</scope>
    <source>
        <strain evidence="1 2">HMF8227</strain>
    </source>
</reference>
<organism evidence="1 2">
    <name type="scientific">Saliniradius amylolyticus</name>
    <dbReference type="NCBI Taxonomy" id="2183582"/>
    <lineage>
        <taxon>Bacteria</taxon>
        <taxon>Pseudomonadati</taxon>
        <taxon>Pseudomonadota</taxon>
        <taxon>Gammaproteobacteria</taxon>
        <taxon>Alteromonadales</taxon>
        <taxon>Alteromonadaceae</taxon>
        <taxon>Saliniradius</taxon>
    </lineage>
</organism>
<dbReference type="Gene3D" id="3.40.50.1240">
    <property type="entry name" value="Phosphoglycerate mutase-like"/>
    <property type="match status" value="1"/>
</dbReference>
<dbReference type="InterPro" id="IPR004449">
    <property type="entry name" value="SixA"/>
</dbReference>
<dbReference type="InterPro" id="IPR013078">
    <property type="entry name" value="His_Pase_superF_clade-1"/>
</dbReference>
<dbReference type="EC" id="3.1.3.-" evidence="1"/>
<dbReference type="AlphaFoldDB" id="A0A2S2E561"/>
<sequence>MDIYIMRHGEAEQRFGEDASRRLTTRGFDEAALAGQWLKQHPGNVDLALVSPFTRAQQSFEAVSAICPVVESQTCADITPAGSPAYFHDYLHALVTTETQLKSLLLVSHMPFVSLLVDELCERPLSLLFATAGVVHLRYDAQTETASMVSQYLP</sequence>
<dbReference type="EMBL" id="CP029347">
    <property type="protein sequence ID" value="AWL12370.1"/>
    <property type="molecule type" value="Genomic_DNA"/>
</dbReference>
<accession>A0A2S2E561</accession>
<keyword evidence="1" id="KW-0378">Hydrolase</keyword>
<proteinExistence type="predicted"/>